<evidence type="ECO:0000313" key="3">
    <source>
        <dbReference type="Proteomes" id="UP000254720"/>
    </source>
</evidence>
<feature type="transmembrane region" description="Helical" evidence="1">
    <location>
        <begin position="12"/>
        <end position="31"/>
    </location>
</feature>
<dbReference type="AlphaFoldDB" id="A0A370GHQ9"/>
<feature type="transmembrane region" description="Helical" evidence="1">
    <location>
        <begin position="126"/>
        <end position="151"/>
    </location>
</feature>
<organism evidence="2 3">
    <name type="scientific">Aquicella lusitana</name>
    <dbReference type="NCBI Taxonomy" id="254246"/>
    <lineage>
        <taxon>Bacteria</taxon>
        <taxon>Pseudomonadati</taxon>
        <taxon>Pseudomonadota</taxon>
        <taxon>Gammaproteobacteria</taxon>
        <taxon>Legionellales</taxon>
        <taxon>Coxiellaceae</taxon>
        <taxon>Aquicella</taxon>
    </lineage>
</organism>
<proteinExistence type="predicted"/>
<protein>
    <submittedName>
        <fullName evidence="2">Uncharacterized protein</fullName>
    </submittedName>
</protein>
<gene>
    <name evidence="2" type="ORF">C8D86_1114</name>
</gene>
<evidence type="ECO:0000313" key="2">
    <source>
        <dbReference type="EMBL" id="RDI43348.1"/>
    </source>
</evidence>
<sequence length="162" mass="18365">MVIISRLKEETIHAVPAIIFFMITFNLINLTERLMMRISEPGFGSYLAASLGALLAGKLLIIVNSLPILNAFSSKPMIYNILWKFCVYGFFTLVFRMGEDLVSFYIHYSGLQTASGYIAARLVSPVFWAIQIWVLMLFAVYVVAAEFVLVVGRKRIRHMLFG</sequence>
<dbReference type="EMBL" id="QQAX01000011">
    <property type="protein sequence ID" value="RDI43348.1"/>
    <property type="molecule type" value="Genomic_DNA"/>
</dbReference>
<keyword evidence="1" id="KW-1133">Transmembrane helix</keyword>
<dbReference type="OrthoDB" id="9002176at2"/>
<comment type="caution">
    <text evidence="2">The sequence shown here is derived from an EMBL/GenBank/DDBJ whole genome shotgun (WGS) entry which is preliminary data.</text>
</comment>
<feature type="transmembrane region" description="Helical" evidence="1">
    <location>
        <begin position="77"/>
        <end position="95"/>
    </location>
</feature>
<feature type="transmembrane region" description="Helical" evidence="1">
    <location>
        <begin position="43"/>
        <end position="65"/>
    </location>
</feature>
<accession>A0A370GHQ9</accession>
<keyword evidence="3" id="KW-1185">Reference proteome</keyword>
<keyword evidence="1" id="KW-0472">Membrane</keyword>
<keyword evidence="1" id="KW-0812">Transmembrane</keyword>
<reference evidence="2 3" key="1">
    <citation type="submission" date="2018-07" db="EMBL/GenBank/DDBJ databases">
        <title>Genomic Encyclopedia of Type Strains, Phase IV (KMG-IV): sequencing the most valuable type-strain genomes for metagenomic binning, comparative biology and taxonomic classification.</title>
        <authorList>
            <person name="Goeker M."/>
        </authorList>
    </citation>
    <scope>NUCLEOTIDE SEQUENCE [LARGE SCALE GENOMIC DNA]</scope>
    <source>
        <strain evidence="2 3">DSM 16500</strain>
    </source>
</reference>
<name>A0A370GHQ9_9COXI</name>
<evidence type="ECO:0000256" key="1">
    <source>
        <dbReference type="SAM" id="Phobius"/>
    </source>
</evidence>
<dbReference type="RefSeq" id="WP_114834384.1">
    <property type="nucleotide sequence ID" value="NZ_LR699114.1"/>
</dbReference>
<dbReference type="Proteomes" id="UP000254720">
    <property type="component" value="Unassembled WGS sequence"/>
</dbReference>